<dbReference type="SMART" id="SM00729">
    <property type="entry name" value="Elp3"/>
    <property type="match status" value="1"/>
</dbReference>
<dbReference type="InterPro" id="IPR012340">
    <property type="entry name" value="NA-bd_OB-fold"/>
</dbReference>
<dbReference type="CDD" id="cd01335">
    <property type="entry name" value="Radical_SAM"/>
    <property type="match status" value="1"/>
</dbReference>
<dbReference type="PROSITE" id="PS50926">
    <property type="entry name" value="TRAM"/>
    <property type="match status" value="1"/>
</dbReference>
<accession>A0A6J7DZ46</accession>
<evidence type="ECO:0000256" key="7">
    <source>
        <dbReference type="ARBA" id="ARBA00023014"/>
    </source>
</evidence>
<dbReference type="Gene3D" id="3.40.50.12160">
    <property type="entry name" value="Methylthiotransferase, N-terminal domain"/>
    <property type="match status" value="1"/>
</dbReference>
<dbReference type="AlphaFoldDB" id="A0A6J7DZ46"/>
<dbReference type="NCBIfam" id="TIGR00089">
    <property type="entry name" value="MiaB/RimO family radical SAM methylthiotransferase"/>
    <property type="match status" value="1"/>
</dbReference>
<evidence type="ECO:0000256" key="3">
    <source>
        <dbReference type="ARBA" id="ARBA00022490"/>
    </source>
</evidence>
<evidence type="ECO:0000313" key="12">
    <source>
        <dbReference type="EMBL" id="CAB4875916.1"/>
    </source>
</evidence>
<dbReference type="InterPro" id="IPR002792">
    <property type="entry name" value="TRAM_dom"/>
</dbReference>
<evidence type="ECO:0000256" key="6">
    <source>
        <dbReference type="ARBA" id="ARBA00023004"/>
    </source>
</evidence>
<dbReference type="InterPro" id="IPR006638">
    <property type="entry name" value="Elp3/MiaA/NifB-like_rSAM"/>
</dbReference>
<dbReference type="InterPro" id="IPR058240">
    <property type="entry name" value="rSAM_sf"/>
</dbReference>
<dbReference type="InterPro" id="IPR005840">
    <property type="entry name" value="Ribosomal_uS12_MeSTrfase_RimO"/>
</dbReference>
<dbReference type="Gene3D" id="2.40.50.140">
    <property type="entry name" value="Nucleic acid-binding proteins"/>
    <property type="match status" value="1"/>
</dbReference>
<keyword evidence="4" id="KW-0949">S-adenosyl-L-methionine</keyword>
<dbReference type="PANTHER" id="PTHR43837">
    <property type="entry name" value="RIBOSOMAL PROTEIN S12 METHYLTHIOTRANSFERASE RIMO"/>
    <property type="match status" value="1"/>
</dbReference>
<dbReference type="Pfam" id="PF18693">
    <property type="entry name" value="TRAM_2"/>
    <property type="match status" value="1"/>
</dbReference>
<dbReference type="PANTHER" id="PTHR43837:SF1">
    <property type="entry name" value="RIBOSOMAL PROTEIN US12 METHYLTHIOTRANSFERASE RIMO"/>
    <property type="match status" value="1"/>
</dbReference>
<feature type="domain" description="MTTase N-terminal" evidence="9">
    <location>
        <begin position="4"/>
        <end position="118"/>
    </location>
</feature>
<dbReference type="InterPro" id="IPR005839">
    <property type="entry name" value="Methylthiotransferase"/>
</dbReference>
<gene>
    <name evidence="11" type="ORF">UFOPK3164_00080</name>
    <name evidence="12" type="ORF">UFOPK3427_01126</name>
</gene>
<dbReference type="GO" id="GO:0035599">
    <property type="term" value="F:aspartic acid methylthiotransferase activity"/>
    <property type="evidence" value="ECO:0007669"/>
    <property type="project" value="TreeGrafter"/>
</dbReference>
<reference evidence="12" key="1">
    <citation type="submission" date="2020-05" db="EMBL/GenBank/DDBJ databases">
        <authorList>
            <person name="Chiriac C."/>
            <person name="Salcher M."/>
            <person name="Ghai R."/>
            <person name="Kavagutti S V."/>
        </authorList>
    </citation>
    <scope>NUCLEOTIDE SEQUENCE</scope>
</reference>
<dbReference type="EMBL" id="CAFBLT010000001">
    <property type="protein sequence ID" value="CAB4875916.1"/>
    <property type="molecule type" value="Genomic_DNA"/>
</dbReference>
<comment type="cofactor">
    <cofactor evidence="1">
        <name>[4Fe-4S] cluster</name>
        <dbReference type="ChEBI" id="CHEBI:49883"/>
    </cofactor>
</comment>
<dbReference type="InterPro" id="IPR013848">
    <property type="entry name" value="Methylthiotransferase_N"/>
</dbReference>
<sequence>MSENRYWLATLGCAKNEVDSDKLIGQLRADGYVEAEDPSEANLVVVNTCAFIEAAREESIEMILALSDQKSDSSRLVVTGCMAERYGQDLADQLPEVDLVAGFGASLTKPSPTRVSLSPRKDTRANETLLELPRQGTKASWAYIKVAEGCDRRCGFCAIPSFRGDQRSRSAPAIVAEAEALAASGTKEIVLIAQDLASWGLDRRAGASSSPLDVLDSPTPGSQPLVELVDAVAQVVERVRLLYLYPSGLTERLIDTVLATGVPYFDLSLQHASGPHLRRMRRWGNGDKFIDRIERIRSKEPSASFRSSFILGYPGETEDDHDQLIEFLEAAKLDWAGFFPFSKEDGTYAADLDDQVPAELALERLREVTELQDEISTRARESFVGQTLRVLIDEPGQARSVHEAPDIDGVIEVDPSLEVGSFVDVVISESLGTDLVGETLPPEPKASR</sequence>
<keyword evidence="3" id="KW-0963">Cytoplasm</keyword>
<keyword evidence="7" id="KW-0411">Iron-sulfur</keyword>
<keyword evidence="6" id="KW-0408">Iron</keyword>
<name>A0A6J7DZ46_9ZZZZ</name>
<dbReference type="Pfam" id="PF00919">
    <property type="entry name" value="UPF0004"/>
    <property type="match status" value="1"/>
</dbReference>
<dbReference type="GO" id="GO:0006400">
    <property type="term" value="P:tRNA modification"/>
    <property type="evidence" value="ECO:0007669"/>
    <property type="project" value="InterPro"/>
</dbReference>
<dbReference type="PROSITE" id="PS51918">
    <property type="entry name" value="RADICAL_SAM"/>
    <property type="match status" value="1"/>
</dbReference>
<evidence type="ECO:0000259" key="8">
    <source>
        <dbReference type="PROSITE" id="PS50926"/>
    </source>
</evidence>
<feature type="domain" description="Radical SAM core" evidence="10">
    <location>
        <begin position="136"/>
        <end position="378"/>
    </location>
</feature>
<evidence type="ECO:0000256" key="1">
    <source>
        <dbReference type="ARBA" id="ARBA00001966"/>
    </source>
</evidence>
<dbReference type="GO" id="GO:0005829">
    <property type="term" value="C:cytosol"/>
    <property type="evidence" value="ECO:0007669"/>
    <property type="project" value="TreeGrafter"/>
</dbReference>
<dbReference type="HAMAP" id="MF_01865">
    <property type="entry name" value="MTTase_RimO"/>
    <property type="match status" value="1"/>
</dbReference>
<evidence type="ECO:0000259" key="10">
    <source>
        <dbReference type="PROSITE" id="PS51918"/>
    </source>
</evidence>
<evidence type="ECO:0000256" key="5">
    <source>
        <dbReference type="ARBA" id="ARBA00022723"/>
    </source>
</evidence>
<dbReference type="InterPro" id="IPR023404">
    <property type="entry name" value="rSAM_horseshoe"/>
</dbReference>
<evidence type="ECO:0000313" key="11">
    <source>
        <dbReference type="EMBL" id="CAB4816223.1"/>
    </source>
</evidence>
<evidence type="ECO:0000256" key="4">
    <source>
        <dbReference type="ARBA" id="ARBA00022691"/>
    </source>
</evidence>
<dbReference type="Gene3D" id="3.80.30.20">
    <property type="entry name" value="tm_1862 like domain"/>
    <property type="match status" value="1"/>
</dbReference>
<dbReference type="SFLD" id="SFLDS00029">
    <property type="entry name" value="Radical_SAM"/>
    <property type="match status" value="1"/>
</dbReference>
<dbReference type="Pfam" id="PF04055">
    <property type="entry name" value="Radical_SAM"/>
    <property type="match status" value="1"/>
</dbReference>
<keyword evidence="5" id="KW-0479">Metal-binding</keyword>
<keyword evidence="2" id="KW-0004">4Fe-4S</keyword>
<dbReference type="SFLD" id="SFLDG01082">
    <property type="entry name" value="B12-binding_domain_containing"/>
    <property type="match status" value="1"/>
</dbReference>
<dbReference type="InterPro" id="IPR007197">
    <property type="entry name" value="rSAM"/>
</dbReference>
<evidence type="ECO:0000259" key="9">
    <source>
        <dbReference type="PROSITE" id="PS51449"/>
    </source>
</evidence>
<dbReference type="GO" id="GO:0051539">
    <property type="term" value="F:4 iron, 4 sulfur cluster binding"/>
    <property type="evidence" value="ECO:0007669"/>
    <property type="project" value="UniProtKB-KW"/>
</dbReference>
<protein>
    <submittedName>
        <fullName evidence="12">Unannotated protein</fullName>
    </submittedName>
</protein>
<dbReference type="EMBL" id="CAFABE010000002">
    <property type="protein sequence ID" value="CAB4816223.1"/>
    <property type="molecule type" value="Genomic_DNA"/>
</dbReference>
<organism evidence="12">
    <name type="scientific">freshwater metagenome</name>
    <dbReference type="NCBI Taxonomy" id="449393"/>
    <lineage>
        <taxon>unclassified sequences</taxon>
        <taxon>metagenomes</taxon>
        <taxon>ecological metagenomes</taxon>
    </lineage>
</organism>
<evidence type="ECO:0000256" key="2">
    <source>
        <dbReference type="ARBA" id="ARBA00022485"/>
    </source>
</evidence>
<dbReference type="SFLD" id="SFLDG01061">
    <property type="entry name" value="methylthiotransferase"/>
    <property type="match status" value="1"/>
</dbReference>
<dbReference type="NCBIfam" id="TIGR01125">
    <property type="entry name" value="30S ribosomal protein S12 methylthiotransferase RimO"/>
    <property type="match status" value="1"/>
</dbReference>
<proteinExistence type="inferred from homology"/>
<dbReference type="InterPro" id="IPR038135">
    <property type="entry name" value="Methylthiotransferase_N_sf"/>
</dbReference>
<dbReference type="GO" id="GO:0046872">
    <property type="term" value="F:metal ion binding"/>
    <property type="evidence" value="ECO:0007669"/>
    <property type="project" value="UniProtKB-KW"/>
</dbReference>
<feature type="domain" description="TRAM" evidence="8">
    <location>
        <begin position="381"/>
        <end position="441"/>
    </location>
</feature>
<dbReference type="SUPFAM" id="SSF102114">
    <property type="entry name" value="Radical SAM enzymes"/>
    <property type="match status" value="1"/>
</dbReference>
<dbReference type="PROSITE" id="PS51449">
    <property type="entry name" value="MTTASE_N"/>
    <property type="match status" value="1"/>
</dbReference>